<evidence type="ECO:0000256" key="1">
    <source>
        <dbReference type="ARBA" id="ARBA00006820"/>
    </source>
</evidence>
<dbReference type="PANTHER" id="PTHR12241">
    <property type="entry name" value="TUBULIN POLYGLUTAMYLASE"/>
    <property type="match status" value="1"/>
</dbReference>
<dbReference type="InterPro" id="IPR043472">
    <property type="entry name" value="Macro_dom-like"/>
</dbReference>
<keyword evidence="4" id="KW-0067">ATP-binding</keyword>
<proteinExistence type="inferred from homology"/>
<dbReference type="GO" id="GO:0036064">
    <property type="term" value="C:ciliary basal body"/>
    <property type="evidence" value="ECO:0007669"/>
    <property type="project" value="TreeGrafter"/>
</dbReference>
<organism evidence="8 9">
    <name type="scientific">Trichostrongylus colubriformis</name>
    <name type="common">Black scour worm</name>
    <dbReference type="NCBI Taxonomy" id="6319"/>
    <lineage>
        <taxon>Eukaryota</taxon>
        <taxon>Metazoa</taxon>
        <taxon>Ecdysozoa</taxon>
        <taxon>Nematoda</taxon>
        <taxon>Chromadorea</taxon>
        <taxon>Rhabditida</taxon>
        <taxon>Rhabditina</taxon>
        <taxon>Rhabditomorpha</taxon>
        <taxon>Strongyloidea</taxon>
        <taxon>Trichostrongylidae</taxon>
        <taxon>Trichostrongylus</taxon>
    </lineage>
</organism>
<evidence type="ECO:0000256" key="7">
    <source>
        <dbReference type="SAM" id="MobiDB-lite"/>
    </source>
</evidence>
<name>A0AAN8I8J9_TRICO</name>
<dbReference type="InterPro" id="IPR004344">
    <property type="entry name" value="TTL/TTLL_fam"/>
</dbReference>
<evidence type="ECO:0000256" key="3">
    <source>
        <dbReference type="ARBA" id="ARBA00022741"/>
    </source>
</evidence>
<dbReference type="PANTHER" id="PTHR12241:SF145">
    <property type="entry name" value="TUBULIN POLYGLUTAMYLASE TTLL5"/>
    <property type="match status" value="1"/>
</dbReference>
<feature type="compositionally biased region" description="Basic and acidic residues" evidence="7">
    <location>
        <begin position="1173"/>
        <end position="1186"/>
    </location>
</feature>
<dbReference type="SUPFAM" id="SSF52949">
    <property type="entry name" value="Macro domain-like"/>
    <property type="match status" value="1"/>
</dbReference>
<feature type="compositionally biased region" description="Polar residues" evidence="7">
    <location>
        <begin position="1187"/>
        <end position="1196"/>
    </location>
</feature>
<dbReference type="Proteomes" id="UP001331761">
    <property type="component" value="Unassembled WGS sequence"/>
</dbReference>
<dbReference type="Pfam" id="PF03133">
    <property type="entry name" value="TTL"/>
    <property type="match status" value="1"/>
</dbReference>
<keyword evidence="2" id="KW-0436">Ligase</keyword>
<evidence type="ECO:0000256" key="2">
    <source>
        <dbReference type="ARBA" id="ARBA00022598"/>
    </source>
</evidence>
<evidence type="ECO:0000256" key="4">
    <source>
        <dbReference type="ARBA" id="ARBA00022840"/>
    </source>
</evidence>
<comment type="similarity">
    <text evidence="1">Belongs to the tubulin--tyrosine ligase family.</text>
</comment>
<dbReference type="Gene3D" id="3.30.470.20">
    <property type="entry name" value="ATP-grasp fold, B domain"/>
    <property type="match status" value="1"/>
</dbReference>
<dbReference type="SUPFAM" id="SSF56059">
    <property type="entry name" value="Glutathione synthetase ATP-binding domain-like"/>
    <property type="match status" value="1"/>
</dbReference>
<dbReference type="GO" id="GO:0015631">
    <property type="term" value="F:tubulin binding"/>
    <property type="evidence" value="ECO:0007669"/>
    <property type="project" value="TreeGrafter"/>
</dbReference>
<comment type="catalytic activity">
    <reaction evidence="6">
        <text>L-glutamyl-[protein] + L-glutamate + ATP = gamma-L-glutamyl-L-glutamyl-[protein] + ADP + phosphate + H(+)</text>
        <dbReference type="Rhea" id="RHEA:60144"/>
        <dbReference type="Rhea" id="RHEA-COMP:10208"/>
        <dbReference type="Rhea" id="RHEA-COMP:15517"/>
        <dbReference type="ChEBI" id="CHEBI:15378"/>
        <dbReference type="ChEBI" id="CHEBI:29973"/>
        <dbReference type="ChEBI" id="CHEBI:29985"/>
        <dbReference type="ChEBI" id="CHEBI:30616"/>
        <dbReference type="ChEBI" id="CHEBI:43474"/>
        <dbReference type="ChEBI" id="CHEBI:143622"/>
        <dbReference type="ChEBI" id="CHEBI:456216"/>
    </reaction>
    <physiologicalReaction direction="left-to-right" evidence="6">
        <dbReference type="Rhea" id="RHEA:60145"/>
    </physiologicalReaction>
</comment>
<dbReference type="EMBL" id="WIXE01025352">
    <property type="protein sequence ID" value="KAK5964784.1"/>
    <property type="molecule type" value="Genomic_DNA"/>
</dbReference>
<dbReference type="PROSITE" id="PS51221">
    <property type="entry name" value="TTL"/>
    <property type="match status" value="1"/>
</dbReference>
<keyword evidence="3" id="KW-0547">Nucleotide-binding</keyword>
<accession>A0AAN8I8J9</accession>
<dbReference type="GO" id="GO:0005524">
    <property type="term" value="F:ATP binding"/>
    <property type="evidence" value="ECO:0007669"/>
    <property type="project" value="UniProtKB-KW"/>
</dbReference>
<dbReference type="InterPro" id="IPR019311">
    <property type="entry name" value="Fy-3"/>
</dbReference>
<keyword evidence="9" id="KW-1185">Reference proteome</keyword>
<evidence type="ECO:0000256" key="6">
    <source>
        <dbReference type="ARBA" id="ARBA00049274"/>
    </source>
</evidence>
<dbReference type="Pfam" id="PF10154">
    <property type="entry name" value="Fy-3"/>
    <property type="match status" value="1"/>
</dbReference>
<evidence type="ECO:0000313" key="8">
    <source>
        <dbReference type="EMBL" id="KAK5964784.1"/>
    </source>
</evidence>
<evidence type="ECO:0000256" key="5">
    <source>
        <dbReference type="ARBA" id="ARBA00041448"/>
    </source>
</evidence>
<comment type="caution">
    <text evidence="8">The sequence shown here is derived from an EMBL/GenBank/DDBJ whole genome shotgun (WGS) entry which is preliminary data.</text>
</comment>
<gene>
    <name evidence="8" type="ORF">GCK32_000462</name>
</gene>
<dbReference type="GO" id="GO:0019098">
    <property type="term" value="P:reproductive behavior"/>
    <property type="evidence" value="ECO:0007669"/>
    <property type="project" value="UniProtKB-ARBA"/>
</dbReference>
<sequence length="1196" mass="134760">MTAETYDSITRTYTLSQHLARYAAVDREILSVEIPIPQREYSDVDEYVAVFGARGLLDVVDEVELRKELIHFIRGETQKYQDERDDALIMEALERGFDLPDIDNNQSFVVDPLENFANKFSFVMHDSSSAELAELMRRQIAMVNEMNQIIRVRNWEVAQLTNKCENAVNDASSNVDVHPHELSKLNEKLRNLHASYACQVEGLSERQRKEFRDLVDVLYEGGSILDSSSPVGINTSGTQGWNPQSKIEGIEEIYEGALNESYTIYIGAQLKSMHNVRLLTANSMVELCTPVKGVDVSSLLQMSISLYGRQLSGLVMLVPRDPLWHSSSGSEFARVCEQSTELHFDPLPKQLQDVVESNNTKAHDAALEVGDVYCTRHSNLRDVQLVFHLVVDDALHSSDLSSRHPCLNGIRNIIRLTVRLGITSIHIPLLLVEQASENMTIAWCVRRAEMVYKCVKGYLMEVCGVCGGSAVGGGVTSVPHFNIHLVLPSGLADGVYQQISAMVSFTPLAARYPSAHRRALAAYDLEGEDLVAAIASVHISTDRAMQPDINSCEVLCQQGDAEDECRCGDAGSFYLSSESKPRKLEYLSFTPESLNHIGRLAAADVRNKYTQTGEHFNLAFKMINSDTKLVKTVLHSHGFTQCSRKNPSFNILWCGSAMRATQMRNIQPWQRLNQFPRSTELTRKDKLYDNIARSAALFGDAFSFIPEFFVTPRDASLLETAMKHSMTDFTFIVKPVSSSRGQGIFFASTAEEIPQTDTLLVSRYVENPLLVNGHKFDLRIYVAVTSFYPLIAYVYSEGLTRVASEKYCSEVGSRDAFVHLTNYSINKNNSNFVRNESMASEDFGHKWTLGALLRHLEKDGIDSKMLMLRIEDIIIKSLLSVQTRITSACRTSTPYIGTNFELFGFDILIDAELKPWLLEVNLSPSLSCDAPLDSLVKTRLICDLFNLACVPLVNRKLAGLESVRTNRDESYDSDGLESMSDKNKKLISPLKRGFTAKRRRPIRNAFITTPGGTDPCMRSICRRARAEMSRRGGFVRIFPRDFTLPLYRCVMDRVGSEKRDERLYLKEYGLYEDAAPENEGDLAQLYHEVIMNSALYPSLESVPLCLRGILREWHSSANAYVQRITKDGEKYAARLPVVRPSARLRTRSCSEWYEVRKATVAETKEKLRLQQDEIRLEERRGRENKENASPPTVSTS</sequence>
<dbReference type="GO" id="GO:0070740">
    <property type="term" value="F:tubulin-glutamic acid ligase activity"/>
    <property type="evidence" value="ECO:0007669"/>
    <property type="project" value="TreeGrafter"/>
</dbReference>
<dbReference type="AlphaFoldDB" id="A0AAN8I8J9"/>
<dbReference type="GO" id="GO:0000226">
    <property type="term" value="P:microtubule cytoskeleton organization"/>
    <property type="evidence" value="ECO:0007669"/>
    <property type="project" value="TreeGrafter"/>
</dbReference>
<reference evidence="8 9" key="1">
    <citation type="submission" date="2019-10" db="EMBL/GenBank/DDBJ databases">
        <title>Assembly and Annotation for the nematode Trichostrongylus colubriformis.</title>
        <authorList>
            <person name="Martin J."/>
        </authorList>
    </citation>
    <scope>NUCLEOTIDE SEQUENCE [LARGE SCALE GENOMIC DNA]</scope>
    <source>
        <strain evidence="8">G859</strain>
        <tissue evidence="8">Whole worm</tissue>
    </source>
</reference>
<feature type="region of interest" description="Disordered" evidence="7">
    <location>
        <begin position="1173"/>
        <end position="1196"/>
    </location>
</feature>
<protein>
    <recommendedName>
        <fullName evidence="5">Tubulin--tyrosine ligase-like protein 5</fullName>
    </recommendedName>
</protein>
<evidence type="ECO:0000313" key="9">
    <source>
        <dbReference type="Proteomes" id="UP001331761"/>
    </source>
</evidence>